<feature type="compositionally biased region" description="Low complexity" evidence="1">
    <location>
        <begin position="654"/>
        <end position="674"/>
    </location>
</feature>
<feature type="transmembrane region" description="Helical" evidence="2">
    <location>
        <begin position="150"/>
        <end position="167"/>
    </location>
</feature>
<keyword evidence="4" id="KW-1185">Reference proteome</keyword>
<feature type="compositionally biased region" description="Basic and acidic residues" evidence="1">
    <location>
        <begin position="807"/>
        <end position="836"/>
    </location>
</feature>
<feature type="transmembrane region" description="Helical" evidence="2">
    <location>
        <begin position="54"/>
        <end position="73"/>
    </location>
</feature>
<gene>
    <name evidence="3" type="ORF">GXW79_08605</name>
</gene>
<dbReference type="InterPro" id="IPR012683">
    <property type="entry name" value="CHP02302_TM"/>
</dbReference>
<feature type="compositionally biased region" description="Polar residues" evidence="1">
    <location>
        <begin position="796"/>
        <end position="805"/>
    </location>
</feature>
<evidence type="ECO:0000313" key="3">
    <source>
        <dbReference type="EMBL" id="MBR0655140.1"/>
    </source>
</evidence>
<feature type="region of interest" description="Disordered" evidence="1">
    <location>
        <begin position="694"/>
        <end position="836"/>
    </location>
</feature>
<feature type="compositionally biased region" description="Basic and acidic residues" evidence="1">
    <location>
        <begin position="783"/>
        <end position="795"/>
    </location>
</feature>
<feature type="compositionally biased region" description="Basic and acidic residues" evidence="1">
    <location>
        <begin position="710"/>
        <end position="729"/>
    </location>
</feature>
<feature type="region of interest" description="Disordered" evidence="1">
    <location>
        <begin position="594"/>
        <end position="679"/>
    </location>
</feature>
<name>A0AAF1KJH1_9PROT</name>
<reference evidence="3" key="1">
    <citation type="submission" date="2020-01" db="EMBL/GenBank/DDBJ databases">
        <authorList>
            <person name="Rat A."/>
        </authorList>
    </citation>
    <scope>NUCLEOTIDE SEQUENCE</scope>
    <source>
        <strain evidence="3">LMG 28251</strain>
    </source>
</reference>
<dbReference type="Proteomes" id="UP001196068">
    <property type="component" value="Unassembled WGS sequence"/>
</dbReference>
<dbReference type="NCBIfam" id="TIGR02302">
    <property type="entry name" value="aProt_lowcomp"/>
    <property type="match status" value="1"/>
</dbReference>
<evidence type="ECO:0000256" key="1">
    <source>
        <dbReference type="SAM" id="MobiDB-lite"/>
    </source>
</evidence>
<organism evidence="3 4">
    <name type="scientific">Plastoroseomonas arctica</name>
    <dbReference type="NCBI Taxonomy" id="1509237"/>
    <lineage>
        <taxon>Bacteria</taxon>
        <taxon>Pseudomonadati</taxon>
        <taxon>Pseudomonadota</taxon>
        <taxon>Alphaproteobacteria</taxon>
        <taxon>Acetobacterales</taxon>
        <taxon>Acetobacteraceae</taxon>
        <taxon>Plastoroseomonas</taxon>
    </lineage>
</organism>
<dbReference type="Pfam" id="PF13779">
    <property type="entry name" value="DUF4175"/>
    <property type="match status" value="1"/>
</dbReference>
<reference evidence="3" key="2">
    <citation type="journal article" date="2021" name="Syst. Appl. Microbiol.">
        <title>Roseomonas hellenica sp. nov., isolated from roots of wild-growing Alkanna tinctoria.</title>
        <authorList>
            <person name="Rat A."/>
            <person name="Naranjo H.D."/>
            <person name="Lebbe L."/>
            <person name="Cnockaert M."/>
            <person name="Krigas N."/>
            <person name="Grigoriadou K."/>
            <person name="Maloupa E."/>
            <person name="Willems A."/>
        </authorList>
    </citation>
    <scope>NUCLEOTIDE SEQUENCE</scope>
    <source>
        <strain evidence="3">LMG 28251</strain>
    </source>
</reference>
<feature type="compositionally biased region" description="Basic and acidic residues" evidence="1">
    <location>
        <begin position="551"/>
        <end position="580"/>
    </location>
</feature>
<keyword evidence="2" id="KW-0472">Membrane</keyword>
<evidence type="ECO:0000313" key="4">
    <source>
        <dbReference type="Proteomes" id="UP001196068"/>
    </source>
</evidence>
<dbReference type="AlphaFoldDB" id="A0AAF1KJH1"/>
<comment type="caution">
    <text evidence="3">The sequence shown here is derived from an EMBL/GenBank/DDBJ whole genome shotgun (WGS) entry which is preliminary data.</text>
</comment>
<keyword evidence="2" id="KW-0812">Transmembrane</keyword>
<dbReference type="EMBL" id="JAAEDH010000008">
    <property type="protein sequence ID" value="MBR0655140.1"/>
    <property type="molecule type" value="Genomic_DNA"/>
</dbReference>
<protein>
    <submittedName>
        <fullName evidence="3">TIGR02302 family protein</fullName>
    </submittedName>
</protein>
<feature type="transmembrane region" description="Helical" evidence="2">
    <location>
        <begin position="21"/>
        <end position="48"/>
    </location>
</feature>
<sequence>MSPEPLPPRIAWLRRAARAALLWEAVWPALWPPLAVLGVFLLVALAGVPNLLHPALHLALLAGFAGALAFAILRSARRLRWPDAADADRRIERDSRLRHLPLATLADQPAGNDPEHNAVWAAHRIRAAAQLAATRTTRPRPGLAARDPRALRAGLGVAVLAGFIIAGDSAGERLRRAFTPGFAAAALPPALRLEAWATPPAYTGAAPVFLAAGGGAVTLPAGSRLQVSVSGGVGEAPVLSLDATDIPMRALDRASYAGEAVLDSGGRLRLRREGRDIAAWTLTVQADTAPRVSFSEPPARAARGLAIRIPWRVEDDWGVVSLDGAFYLRARPGAEPHRLDIPLPGTHPRQAQGTAQPDLSAHPWAGLEVELQLTARDGAEQEGRSERVTLTLPERSFNHPVARQVIAVRRALSLDPSAREPALRALDVIAAAPEAFEEDTGTYLALRSARHRLIRDRRPVAVDETQAILWEIAIALEEGRADRTARALAAARDALREAIEQAQREDPGATPEQRAEMERRVQALREAIRRHLEAMAERLQQENAEAMPFDPRNRLMDQREVDRRSDRMRDAAREGRTEDAARELAELEEMLRNLEQGRTASPEQRQRQERQQRGRQQMGAVQDMVQRQGEMLDRGHQRQEDTDRRRGEERRSNQRQTQPQPQPQAQPQASADPAADARRQRALRRALGEMMQQFGDLTGEVPEGLGRADQAMREAGEALGEGRDARDAQGRAMRALMEGGRQMAQQMQRQGMSQEGEGEGEPQDSAGQGQPGGEGEAPGQEQGEGRDPLGRRQRENTGAQDNGSDTRVPEEAELLRTRRLQDELRRRGGERERAPAELDYIERLLRRF</sequence>
<evidence type="ECO:0000256" key="2">
    <source>
        <dbReference type="SAM" id="Phobius"/>
    </source>
</evidence>
<feature type="compositionally biased region" description="Low complexity" evidence="1">
    <location>
        <begin position="737"/>
        <end position="755"/>
    </location>
</feature>
<feature type="region of interest" description="Disordered" evidence="1">
    <location>
        <begin position="542"/>
        <end position="580"/>
    </location>
</feature>
<proteinExistence type="predicted"/>
<dbReference type="RefSeq" id="WP_211873978.1">
    <property type="nucleotide sequence ID" value="NZ_JAAEDH010000008.1"/>
</dbReference>
<accession>A0AAF1KJH1</accession>
<feature type="compositionally biased region" description="Basic and acidic residues" evidence="1">
    <location>
        <begin position="630"/>
        <end position="652"/>
    </location>
</feature>
<keyword evidence="2" id="KW-1133">Transmembrane helix</keyword>